<dbReference type="OrthoDB" id="9776746at2"/>
<comment type="caution">
    <text evidence="5">The sequence shown here is derived from an EMBL/GenBank/DDBJ whole genome shotgun (WGS) entry which is preliminary data.</text>
</comment>
<dbReference type="InterPro" id="IPR000595">
    <property type="entry name" value="cNMP-bd_dom"/>
</dbReference>
<dbReference type="Pfam" id="PF13545">
    <property type="entry name" value="HTH_Crp_2"/>
    <property type="match status" value="1"/>
</dbReference>
<dbReference type="InterPro" id="IPR012318">
    <property type="entry name" value="HTH_CRP"/>
</dbReference>
<evidence type="ECO:0000256" key="3">
    <source>
        <dbReference type="ARBA" id="ARBA00023163"/>
    </source>
</evidence>
<dbReference type="InterPro" id="IPR036388">
    <property type="entry name" value="WH-like_DNA-bd_sf"/>
</dbReference>
<dbReference type="InterPro" id="IPR018490">
    <property type="entry name" value="cNMP-bd_dom_sf"/>
</dbReference>
<dbReference type="SMART" id="SM00100">
    <property type="entry name" value="cNMP"/>
    <property type="match status" value="1"/>
</dbReference>
<evidence type="ECO:0000256" key="1">
    <source>
        <dbReference type="ARBA" id="ARBA00023015"/>
    </source>
</evidence>
<dbReference type="GO" id="GO:0005829">
    <property type="term" value="C:cytosol"/>
    <property type="evidence" value="ECO:0007669"/>
    <property type="project" value="TreeGrafter"/>
</dbReference>
<evidence type="ECO:0000313" key="5">
    <source>
        <dbReference type="EMBL" id="RVT83761.1"/>
    </source>
</evidence>
<reference evidence="5 6" key="1">
    <citation type="submission" date="2019-01" db="EMBL/GenBank/DDBJ databases">
        <authorList>
            <person name="Chen W.-M."/>
        </authorList>
    </citation>
    <scope>NUCLEOTIDE SEQUENCE [LARGE SCALE GENOMIC DNA]</scope>
    <source>
        <strain evidence="5 6">CCP-18</strain>
    </source>
</reference>
<dbReference type="EMBL" id="SACM01000004">
    <property type="protein sequence ID" value="RVT83761.1"/>
    <property type="molecule type" value="Genomic_DNA"/>
</dbReference>
<keyword evidence="2" id="KW-0238">DNA-binding</keyword>
<keyword evidence="6" id="KW-1185">Reference proteome</keyword>
<sequence length="210" mass="22712">MSTEALPTALAALVQHARPMRVPAGTVLFHAGQACPGFPIVDEGSVAVSLTAPDGRSLELYRVEPGEVCVVSATCLFAHRVATAQGEARTDTALRLVTPADFEAVCEQDPVLRRYVMGLMAERMADLMALVEAVAFQRLDQRLAALLLAQGPVLARTHQQLADELGTVREIVSRLLRRFEREGWVSLARERVEVRDAAGLQGVCAASNRV</sequence>
<accession>A0A3S2UBR0</accession>
<dbReference type="PANTHER" id="PTHR24567">
    <property type="entry name" value="CRP FAMILY TRANSCRIPTIONAL REGULATORY PROTEIN"/>
    <property type="match status" value="1"/>
</dbReference>
<dbReference type="InterPro" id="IPR014710">
    <property type="entry name" value="RmlC-like_jellyroll"/>
</dbReference>
<dbReference type="InterPro" id="IPR050397">
    <property type="entry name" value="Env_Response_Regulators"/>
</dbReference>
<dbReference type="PRINTS" id="PR00034">
    <property type="entry name" value="HTHCRP"/>
</dbReference>
<name>A0A3S2UBR0_9BURK</name>
<dbReference type="SMART" id="SM00419">
    <property type="entry name" value="HTH_CRP"/>
    <property type="match status" value="1"/>
</dbReference>
<dbReference type="SUPFAM" id="SSF46785">
    <property type="entry name" value="Winged helix' DNA-binding domain"/>
    <property type="match status" value="1"/>
</dbReference>
<dbReference type="PANTHER" id="PTHR24567:SF74">
    <property type="entry name" value="HTH-TYPE TRANSCRIPTIONAL REGULATOR ARCR"/>
    <property type="match status" value="1"/>
</dbReference>
<dbReference type="SUPFAM" id="SSF51206">
    <property type="entry name" value="cAMP-binding domain-like"/>
    <property type="match status" value="1"/>
</dbReference>
<feature type="domain" description="HTH crp-type" evidence="4">
    <location>
        <begin position="137"/>
        <end position="198"/>
    </location>
</feature>
<dbReference type="AlphaFoldDB" id="A0A3S2UBR0"/>
<dbReference type="Gene3D" id="1.10.10.10">
    <property type="entry name" value="Winged helix-like DNA-binding domain superfamily/Winged helix DNA-binding domain"/>
    <property type="match status" value="1"/>
</dbReference>
<dbReference type="GO" id="GO:0003677">
    <property type="term" value="F:DNA binding"/>
    <property type="evidence" value="ECO:0007669"/>
    <property type="project" value="UniProtKB-KW"/>
</dbReference>
<dbReference type="CDD" id="cd00038">
    <property type="entry name" value="CAP_ED"/>
    <property type="match status" value="1"/>
</dbReference>
<dbReference type="Proteomes" id="UP000288587">
    <property type="component" value="Unassembled WGS sequence"/>
</dbReference>
<evidence type="ECO:0000313" key="6">
    <source>
        <dbReference type="Proteomes" id="UP000288587"/>
    </source>
</evidence>
<dbReference type="PROSITE" id="PS51063">
    <property type="entry name" value="HTH_CRP_2"/>
    <property type="match status" value="1"/>
</dbReference>
<keyword evidence="3" id="KW-0804">Transcription</keyword>
<dbReference type="InterPro" id="IPR036390">
    <property type="entry name" value="WH_DNA-bd_sf"/>
</dbReference>
<proteinExistence type="predicted"/>
<dbReference type="RefSeq" id="WP_127683725.1">
    <property type="nucleotide sequence ID" value="NZ_SACM01000004.1"/>
</dbReference>
<protein>
    <submittedName>
        <fullName evidence="5">Crp/Fnr family transcriptional regulator</fullName>
    </submittedName>
</protein>
<dbReference type="Pfam" id="PF00027">
    <property type="entry name" value="cNMP_binding"/>
    <property type="match status" value="1"/>
</dbReference>
<dbReference type="Gene3D" id="2.60.120.10">
    <property type="entry name" value="Jelly Rolls"/>
    <property type="match status" value="1"/>
</dbReference>
<keyword evidence="1" id="KW-0805">Transcription regulation</keyword>
<gene>
    <name evidence="5" type="ORF">EOD73_14430</name>
</gene>
<organism evidence="5 6">
    <name type="scientific">Inhella crocodyli</name>
    <dbReference type="NCBI Taxonomy" id="2499851"/>
    <lineage>
        <taxon>Bacteria</taxon>
        <taxon>Pseudomonadati</taxon>
        <taxon>Pseudomonadota</taxon>
        <taxon>Betaproteobacteria</taxon>
        <taxon>Burkholderiales</taxon>
        <taxon>Sphaerotilaceae</taxon>
        <taxon>Inhella</taxon>
    </lineage>
</organism>
<dbReference type="GO" id="GO:0003700">
    <property type="term" value="F:DNA-binding transcription factor activity"/>
    <property type="evidence" value="ECO:0007669"/>
    <property type="project" value="TreeGrafter"/>
</dbReference>
<evidence type="ECO:0000259" key="4">
    <source>
        <dbReference type="PROSITE" id="PS51063"/>
    </source>
</evidence>
<evidence type="ECO:0000256" key="2">
    <source>
        <dbReference type="ARBA" id="ARBA00023125"/>
    </source>
</evidence>